<dbReference type="OMA" id="MQINREG"/>
<evidence type="ECO:0000256" key="6">
    <source>
        <dbReference type="PIRNR" id="PIRNR001123"/>
    </source>
</evidence>
<proteinExistence type="inferred from homology"/>
<dbReference type="SUPFAM" id="SSF53187">
    <property type="entry name" value="Zn-dependent exopeptidases"/>
    <property type="match status" value="1"/>
</dbReference>
<evidence type="ECO:0000256" key="8">
    <source>
        <dbReference type="PIRSR" id="PIRSR001123-2"/>
    </source>
</evidence>
<organism evidence="9 10">
    <name type="scientific">Mycolicibacterium thermoresistibile</name>
    <name type="common">Mycobacterium thermoresistibile</name>
    <dbReference type="NCBI Taxonomy" id="1797"/>
    <lineage>
        <taxon>Bacteria</taxon>
        <taxon>Bacillati</taxon>
        <taxon>Actinomycetota</taxon>
        <taxon>Actinomycetes</taxon>
        <taxon>Mycobacteriales</taxon>
        <taxon>Mycobacteriaceae</taxon>
        <taxon>Mycolicibacterium</taxon>
    </lineage>
</organism>
<dbReference type="AlphaFoldDB" id="A0A100XB32"/>
<keyword evidence="4 8" id="KW-0479">Metal-binding</keyword>
<evidence type="ECO:0000256" key="3">
    <source>
        <dbReference type="ARBA" id="ARBA00022670"/>
    </source>
</evidence>
<feature type="binding site" evidence="8">
    <location>
        <position position="372"/>
    </location>
    <ligand>
        <name>Zn(2+)</name>
        <dbReference type="ChEBI" id="CHEBI:29105"/>
        <label>2</label>
    </ligand>
</feature>
<dbReference type="GO" id="GO:0004177">
    <property type="term" value="F:aminopeptidase activity"/>
    <property type="evidence" value="ECO:0007669"/>
    <property type="project" value="UniProtKB-UniRule"/>
</dbReference>
<evidence type="ECO:0000256" key="5">
    <source>
        <dbReference type="ARBA" id="ARBA00022801"/>
    </source>
</evidence>
<dbReference type="STRING" id="1797.RMCT_0266"/>
<gene>
    <name evidence="9" type="ORF">RMCT_0266</name>
</gene>
<dbReference type="PANTHER" id="PTHR32481:SF0">
    <property type="entry name" value="AMINOPEPTIDASE YPDE-RELATED"/>
    <property type="match status" value="1"/>
</dbReference>
<dbReference type="EMBL" id="BCTB01000002">
    <property type="protein sequence ID" value="GAT13295.1"/>
    <property type="molecule type" value="Genomic_DNA"/>
</dbReference>
<evidence type="ECO:0000256" key="1">
    <source>
        <dbReference type="ARBA" id="ARBA00006272"/>
    </source>
</evidence>
<dbReference type="Gene3D" id="2.40.30.40">
    <property type="entry name" value="Peptidase M42, domain 2"/>
    <property type="match status" value="1"/>
</dbReference>
<reference evidence="10" key="2">
    <citation type="submission" date="2016-02" db="EMBL/GenBank/DDBJ databases">
        <title>Draft genome sequence of five rapidly growing Mycobacterium species.</title>
        <authorList>
            <person name="Katahira K."/>
            <person name="Gotou Y."/>
            <person name="Iida K."/>
            <person name="Ogura Y."/>
            <person name="Hayashi T."/>
        </authorList>
    </citation>
    <scope>NUCLEOTIDE SEQUENCE [LARGE SCALE GENOMIC DNA]</scope>
    <source>
        <strain evidence="10">JCM6362</strain>
    </source>
</reference>
<dbReference type="PANTHER" id="PTHR32481">
    <property type="entry name" value="AMINOPEPTIDASE"/>
    <property type="match status" value="1"/>
</dbReference>
<feature type="active site" description="Proton acceptor" evidence="7">
    <location>
        <position position="268"/>
    </location>
</feature>
<keyword evidence="5" id="KW-0378">Hydrolase</keyword>
<feature type="binding site" evidence="8">
    <location>
        <position position="236"/>
    </location>
    <ligand>
        <name>Zn(2+)</name>
        <dbReference type="ChEBI" id="CHEBI:29105"/>
        <label>2</label>
    </ligand>
</feature>
<protein>
    <submittedName>
        <fullName evidence="9">M42 glutamyl aminopeptidase superfamily protein</fullName>
    </submittedName>
</protein>
<dbReference type="GO" id="GO:0006508">
    <property type="term" value="P:proteolysis"/>
    <property type="evidence" value="ECO:0007669"/>
    <property type="project" value="UniProtKB-KW"/>
</dbReference>
<dbReference type="Proteomes" id="UP000069654">
    <property type="component" value="Unassembled WGS sequence"/>
</dbReference>
<dbReference type="PIRSF" id="PIRSF001123">
    <property type="entry name" value="PepA_GA"/>
    <property type="match status" value="1"/>
</dbReference>
<feature type="binding site" evidence="8">
    <location>
        <position position="291"/>
    </location>
    <ligand>
        <name>Zn(2+)</name>
        <dbReference type="ChEBI" id="CHEBI:29105"/>
        <label>1</label>
    </ligand>
</feature>
<accession>A0A100XB32</accession>
<evidence type="ECO:0000256" key="2">
    <source>
        <dbReference type="ARBA" id="ARBA00022438"/>
    </source>
</evidence>
<keyword evidence="3" id="KW-0645">Protease</keyword>
<sequence>MEYTFGGAFLGVGGAFSGVGARRAGVDGVRAGYVGIMLRADLLQELLVAYGPGGQEDAVRAICHRELAPHVDEIWTDPAGNLVGLIRSADPECPDSPSGPNKDGSQSIRVMAHMDELSMLVKRIDADGSLWLTPAGTMYPGNFGLGPVAVLGDQETLTAVLTLGSEHTTKESQRIWETKPDQGDKSLDWLHVYVFTGRTPEELSAAGVRPGTRVCVHHSKRTLIEFGDYLGCYFLDDRAAVAALLEVAPGLRDPRPPQDVYLVFTTAEEVGGIGGCYASRTLPGRLTLALEVGPTEAEYGTTVSGGPIIAYGDAQALYDKKVADRLLAVAIELGLDPQAAVFGAFESDASQARAAGLTAQAALLCLPTLSTHGYEVLARAAIPAMSRVVCEFLRTPQPD</sequence>
<feature type="binding site" evidence="8">
    <location>
        <position position="236"/>
    </location>
    <ligand>
        <name>Zn(2+)</name>
        <dbReference type="ChEBI" id="CHEBI:29105"/>
        <label>1</label>
    </ligand>
</feature>
<feature type="binding site" evidence="8">
    <location>
        <position position="269"/>
    </location>
    <ligand>
        <name>Zn(2+)</name>
        <dbReference type="ChEBI" id="CHEBI:29105"/>
        <label>2</label>
    </ligand>
</feature>
<feature type="binding site" evidence="8">
    <location>
        <position position="113"/>
    </location>
    <ligand>
        <name>Zn(2+)</name>
        <dbReference type="ChEBI" id="CHEBI:29105"/>
        <label>1</label>
    </ligand>
</feature>
<name>A0A100XB32_MYCTH</name>
<dbReference type="InterPro" id="IPR008007">
    <property type="entry name" value="Peptidase_M42"/>
</dbReference>
<dbReference type="Gene3D" id="3.40.630.10">
    <property type="entry name" value="Zn peptidases"/>
    <property type="match status" value="1"/>
</dbReference>
<dbReference type="InterPro" id="IPR051464">
    <property type="entry name" value="Peptidase_M42_aminopept"/>
</dbReference>
<evidence type="ECO:0000256" key="4">
    <source>
        <dbReference type="ARBA" id="ARBA00022723"/>
    </source>
</evidence>
<comment type="caution">
    <text evidence="9">The sequence shown here is derived from an EMBL/GenBank/DDBJ whole genome shotgun (WGS) entry which is preliminary data.</text>
</comment>
<dbReference type="InterPro" id="IPR023367">
    <property type="entry name" value="Peptidase_M42_dom2"/>
</dbReference>
<evidence type="ECO:0000313" key="9">
    <source>
        <dbReference type="EMBL" id="GAT13295.1"/>
    </source>
</evidence>
<evidence type="ECO:0000313" key="10">
    <source>
        <dbReference type="Proteomes" id="UP000069654"/>
    </source>
</evidence>
<dbReference type="GO" id="GO:0046872">
    <property type="term" value="F:metal ion binding"/>
    <property type="evidence" value="ECO:0007669"/>
    <property type="project" value="UniProtKB-UniRule"/>
</dbReference>
<dbReference type="SUPFAM" id="SSF101821">
    <property type="entry name" value="Aminopeptidase/glucanase lid domain"/>
    <property type="match status" value="1"/>
</dbReference>
<evidence type="ECO:0000256" key="7">
    <source>
        <dbReference type="PIRSR" id="PIRSR001123-1"/>
    </source>
</evidence>
<keyword evidence="2 9" id="KW-0031">Aminopeptidase</keyword>
<dbReference type="Pfam" id="PF05343">
    <property type="entry name" value="Peptidase_M42"/>
    <property type="match status" value="1"/>
</dbReference>
<comment type="cofactor">
    <cofactor evidence="8">
        <name>a divalent metal cation</name>
        <dbReference type="ChEBI" id="CHEBI:60240"/>
    </cofactor>
    <text evidence="8">Binds 2 divalent metal cations per subunit.</text>
</comment>
<reference evidence="9 10" key="1">
    <citation type="journal article" date="2016" name="Genome Announc.">
        <title>Draft Genome Sequences of Five Rapidly Growing Mycobacterium Species, M. thermoresistibile, M. fortuitum subsp. acetamidolyticum, M. canariasense, M. brisbanense, and M. novocastrense.</title>
        <authorList>
            <person name="Katahira K."/>
            <person name="Ogura Y."/>
            <person name="Gotoh Y."/>
            <person name="Hayashi T."/>
        </authorList>
    </citation>
    <scope>NUCLEOTIDE SEQUENCE [LARGE SCALE GENOMIC DNA]</scope>
    <source>
        <strain evidence="9 10">JCM6362</strain>
    </source>
</reference>
<comment type="similarity">
    <text evidence="1 6">Belongs to the peptidase M42 family.</text>
</comment>